<dbReference type="RefSeq" id="WP_252082112.1">
    <property type="nucleotide sequence ID" value="NZ_CP092418.1"/>
</dbReference>
<dbReference type="Proteomes" id="UP001055658">
    <property type="component" value="Chromosome"/>
</dbReference>
<sequence length="155" mass="16855">MSFKPEKIISGGQTGADTGGLIAGQRLGIATGGTAPQGYWTEAGERADFLKSFGLIELASGNLAERTRENIRNSDATLIFTDNPGSDGTSYTIKFCRELGKPFLVIDPWDDCCKQIRDFIGKNKPYILNVAGNRESNSQGITWRTAETIQRVFSG</sequence>
<dbReference type="Gene3D" id="3.40.50.450">
    <property type="match status" value="1"/>
</dbReference>
<protein>
    <submittedName>
        <fullName evidence="1">Molybdenum carrier protein</fullName>
    </submittedName>
</protein>
<name>A0ABY4V6W8_9GAMM</name>
<evidence type="ECO:0000313" key="2">
    <source>
        <dbReference type="Proteomes" id="UP001055658"/>
    </source>
</evidence>
<evidence type="ECO:0000313" key="1">
    <source>
        <dbReference type="EMBL" id="USD20023.1"/>
    </source>
</evidence>
<dbReference type="InterPro" id="IPR024755">
    <property type="entry name" value="cpYpsA"/>
</dbReference>
<keyword evidence="2" id="KW-1185">Reference proteome</keyword>
<organism evidence="1 2">
    <name type="scientific">Microbulbifer variabilis</name>
    <dbReference type="NCBI Taxonomy" id="266805"/>
    <lineage>
        <taxon>Bacteria</taxon>
        <taxon>Pseudomonadati</taxon>
        <taxon>Pseudomonadota</taxon>
        <taxon>Gammaproteobacteria</taxon>
        <taxon>Cellvibrionales</taxon>
        <taxon>Microbulbiferaceae</taxon>
        <taxon>Microbulbifer</taxon>
    </lineage>
</organism>
<proteinExistence type="predicted"/>
<accession>A0ABY4V6W8</accession>
<dbReference type="SUPFAM" id="SSF102405">
    <property type="entry name" value="MCP/YpsA-like"/>
    <property type="match status" value="1"/>
</dbReference>
<gene>
    <name evidence="1" type="ORF">MJO52_13145</name>
</gene>
<dbReference type="Pfam" id="PF12694">
    <property type="entry name" value="cpYpsA"/>
    <property type="match status" value="1"/>
</dbReference>
<dbReference type="EMBL" id="CP092418">
    <property type="protein sequence ID" value="USD20023.1"/>
    <property type="molecule type" value="Genomic_DNA"/>
</dbReference>
<reference evidence="1" key="1">
    <citation type="submission" date="2022-02" db="EMBL/GenBank/DDBJ databases">
        <title>Coral-associated bacteria.</title>
        <authorList>
            <person name="Tang K."/>
            <person name="Wang X."/>
        </authorList>
    </citation>
    <scope>NUCLEOTIDE SEQUENCE</scope>
    <source>
        <strain evidence="1">SCSIO 43006</strain>
    </source>
</reference>